<dbReference type="PANTHER" id="PTHR30619:SF1">
    <property type="entry name" value="RECOMBINATION PROTEIN 2"/>
    <property type="match status" value="1"/>
</dbReference>
<comment type="caution">
    <text evidence="3">The sequence shown here is derived from an EMBL/GenBank/DDBJ whole genome shotgun (WGS) entry which is preliminary data.</text>
</comment>
<dbReference type="PANTHER" id="PTHR30619">
    <property type="entry name" value="DNA INTERNALIZATION/COMPETENCE PROTEIN COMEC/REC2"/>
    <property type="match status" value="1"/>
</dbReference>
<evidence type="ECO:0000256" key="1">
    <source>
        <dbReference type="SAM" id="MobiDB-lite"/>
    </source>
</evidence>
<evidence type="ECO:0000259" key="2">
    <source>
        <dbReference type="Pfam" id="PF00753"/>
    </source>
</evidence>
<dbReference type="AlphaFoldDB" id="A0A6L5R1F8"/>
<feature type="region of interest" description="Disordered" evidence="1">
    <location>
        <begin position="378"/>
        <end position="398"/>
    </location>
</feature>
<dbReference type="InterPro" id="IPR001279">
    <property type="entry name" value="Metallo-B-lactamas"/>
</dbReference>
<evidence type="ECO:0000313" key="4">
    <source>
        <dbReference type="Proteomes" id="UP000476511"/>
    </source>
</evidence>
<dbReference type="EMBL" id="WKJD01000012">
    <property type="protein sequence ID" value="MRX43843.1"/>
    <property type="molecule type" value="Genomic_DNA"/>
</dbReference>
<name>A0A6L5R1F8_9MICO</name>
<dbReference type="InterPro" id="IPR036866">
    <property type="entry name" value="RibonucZ/Hydroxyglut_hydro"/>
</dbReference>
<accession>A0A6L5R1F8</accession>
<feature type="compositionally biased region" description="Pro residues" evidence="1">
    <location>
        <begin position="387"/>
        <end position="396"/>
    </location>
</feature>
<protein>
    <recommendedName>
        <fullName evidence="2">Metallo-beta-lactamase domain-containing protein</fullName>
    </recommendedName>
</protein>
<gene>
    <name evidence="3" type="ORF">GJR97_08910</name>
</gene>
<proteinExistence type="predicted"/>
<reference evidence="3 4" key="1">
    <citation type="submission" date="2019-11" db="EMBL/GenBank/DDBJ databases">
        <title>Agromyces kandeliae sp. nov., isolated from mangrove soil.</title>
        <authorList>
            <person name="Wang R."/>
        </authorList>
    </citation>
    <scope>NUCLEOTIDE SEQUENCE [LARGE SCALE GENOMIC DNA]</scope>
    <source>
        <strain evidence="3 4">Q22</strain>
    </source>
</reference>
<dbReference type="InterPro" id="IPR052159">
    <property type="entry name" value="Competence_DNA_uptake"/>
</dbReference>
<dbReference type="Gene3D" id="3.60.15.10">
    <property type="entry name" value="Ribonuclease Z/Hydroxyacylglutathione hydrolase-like"/>
    <property type="match status" value="1"/>
</dbReference>
<evidence type="ECO:0000313" key="3">
    <source>
        <dbReference type="EMBL" id="MRX43843.1"/>
    </source>
</evidence>
<dbReference type="SUPFAM" id="SSF56281">
    <property type="entry name" value="Metallo-hydrolase/oxidoreductase"/>
    <property type="match status" value="1"/>
</dbReference>
<dbReference type="Pfam" id="PF00753">
    <property type="entry name" value="Lactamase_B"/>
    <property type="match status" value="1"/>
</dbReference>
<keyword evidence="4" id="KW-1185">Reference proteome</keyword>
<feature type="domain" description="Metallo-beta-lactamase" evidence="2">
    <location>
        <begin position="11"/>
        <end position="80"/>
    </location>
</feature>
<dbReference type="Proteomes" id="UP000476511">
    <property type="component" value="Unassembled WGS sequence"/>
</dbReference>
<dbReference type="RefSeq" id="WP_154346110.1">
    <property type="nucleotide sequence ID" value="NZ_WKJD01000012.1"/>
</dbReference>
<sequence>MDEVTVSMYNVGFGDCFLLRIPAVGGERKVLIDCGSIKRGSAGSIDDVVEQIIADVDDGSGPSIDVVVITHRHRDHVSGFASELWRRVAVSEVWLPWTEDPDDPIARDILQTMASFAESLHVDRDAGRFAAMSAAETELVDHVIENTLALSNEAAMSTVHRGFAGGSSGAVRRFLERAPGTLDTADVLPGVKVHVLGPSRDEDVIRDMNPPSGESFLHVADGGGPDLDASDLLPFEPIPAPRPDLLPIGVEERLREIARRSLLMGAVALESAVNNTSLMLVFEVGEAVLLFPGDAQWGTWKVNLDDDVRRDLLARTTFYKVGHHGSHNATPVRFVDDVLNADGRDDVWAAISVTRHGRFTKIPKAELLDELSTRIADPDRLVRSDRPPSPAPPPMSVIPGRSGVIRYDFALST</sequence>
<organism evidence="3 4">
    <name type="scientific">Agromyces kandeliae</name>
    <dbReference type="NCBI Taxonomy" id="2666141"/>
    <lineage>
        <taxon>Bacteria</taxon>
        <taxon>Bacillati</taxon>
        <taxon>Actinomycetota</taxon>
        <taxon>Actinomycetes</taxon>
        <taxon>Micrococcales</taxon>
        <taxon>Microbacteriaceae</taxon>
        <taxon>Agromyces</taxon>
    </lineage>
</organism>